<organism evidence="2 3">
    <name type="scientific">Pyricularia grisea</name>
    <name type="common">Crabgrass-specific blast fungus</name>
    <name type="synonym">Magnaporthe grisea</name>
    <dbReference type="NCBI Taxonomy" id="148305"/>
    <lineage>
        <taxon>Eukaryota</taxon>
        <taxon>Fungi</taxon>
        <taxon>Dikarya</taxon>
        <taxon>Ascomycota</taxon>
        <taxon>Pezizomycotina</taxon>
        <taxon>Sordariomycetes</taxon>
        <taxon>Sordariomycetidae</taxon>
        <taxon>Magnaporthales</taxon>
        <taxon>Pyriculariaceae</taxon>
        <taxon>Pyricularia</taxon>
    </lineage>
</organism>
<dbReference type="GeneID" id="41962052"/>
<dbReference type="PANTHER" id="PTHR33112">
    <property type="entry name" value="DOMAIN PROTEIN, PUTATIVE-RELATED"/>
    <property type="match status" value="1"/>
</dbReference>
<dbReference type="RefSeq" id="XP_030981433.1">
    <property type="nucleotide sequence ID" value="XM_031127143.1"/>
</dbReference>
<evidence type="ECO:0000259" key="1">
    <source>
        <dbReference type="Pfam" id="PF06985"/>
    </source>
</evidence>
<protein>
    <recommendedName>
        <fullName evidence="1">Heterokaryon incompatibility domain-containing protein</fullName>
    </recommendedName>
</protein>
<proteinExistence type="predicted"/>
<dbReference type="AlphaFoldDB" id="A0A6P8B2L8"/>
<accession>A0A6P8B2L8</accession>
<sequence length="734" mass="82364">MLCYWCERFSLHELARLPQQTGTYLLTHTRQGAKAGCSFCALLVQSVDKRQHHYESEGRMRIHIQATSTRIGEHSSCPRTDADGALYIDGLRAFLAPHGYLADGLKPVDGSLATFNVSADRDSVAGKSGAVSGRYIGHDPQSTDFAHEVRMWLADCIRAHERCRRSLSGALLPSAHYSPLPTRCLDVGTDADQPLRLVNTAGEMGTYATLSHRWNAQTEPNQTTALNYEARMTGFSASDLSKTFRDAVDFVRRLEIRYLWIDSLCIIQGEGSDDWAFEAGRMAGYYQGSMLTLAAASDSQEIDGLSCSSPNQTPSPLFERRLARLDFLDSAGCPRGYFYVFPTKPVAPSYEADIRRSALMRRGWVFQEWLLSRRIVYFTGSGGVYLECQTELPRNSYGERLILPDDGQFAHSVFSLKRLVDFSTAKEKPERLWWDLVEMYSALELSFPAKDRLLALSGVLAEFSLAQRTQSTGPSPELYVSGLWLSDLHRSLLWHQLHRPYMETAATTRVANMPSWSWTSFHGPVTWNVFRRSQALINTCKVLEMGTADGNTFTIRPEDLETYTETEAVITRIRLRCKFIPVTAWEPYTSHELDDLPVPIPVVADDYANAIGTSGADLFRKIALASPTLSNSTKSRQVCGWASFEDVDFQDQRDFADGGETFALHVLTSRASNGWMERGLFLGWKPAHYVIFVRRVDSCRFEGTHCRRIGMGALWGKGATAMLGKTQLQDVWLV</sequence>
<dbReference type="KEGG" id="pgri:PgNI_07126"/>
<feature type="domain" description="Heterokaryon incompatibility" evidence="1">
    <location>
        <begin position="207"/>
        <end position="368"/>
    </location>
</feature>
<keyword evidence="2" id="KW-1185">Reference proteome</keyword>
<dbReference type="Pfam" id="PF06985">
    <property type="entry name" value="HET"/>
    <property type="match status" value="1"/>
</dbReference>
<dbReference type="PANTHER" id="PTHR33112:SF16">
    <property type="entry name" value="HETEROKARYON INCOMPATIBILITY DOMAIN-CONTAINING PROTEIN"/>
    <property type="match status" value="1"/>
</dbReference>
<reference evidence="3" key="3">
    <citation type="submission" date="2025-08" db="UniProtKB">
        <authorList>
            <consortium name="RefSeq"/>
        </authorList>
    </citation>
    <scope>IDENTIFICATION</scope>
    <source>
        <strain evidence="3">NI907</strain>
    </source>
</reference>
<gene>
    <name evidence="3" type="ORF">PgNI_07126</name>
</gene>
<reference evidence="3" key="1">
    <citation type="journal article" date="2019" name="Mol. Biol. Evol.">
        <title>Blast fungal genomes show frequent chromosomal changes, gene gains and losses, and effector gene turnover.</title>
        <authorList>
            <person name="Gomez Luciano L.B."/>
            <person name="Jason Tsai I."/>
            <person name="Chuma I."/>
            <person name="Tosa Y."/>
            <person name="Chen Y.H."/>
            <person name="Li J.Y."/>
            <person name="Li M.Y."/>
            <person name="Jade Lu M.Y."/>
            <person name="Nakayashiki H."/>
            <person name="Li W.H."/>
        </authorList>
    </citation>
    <scope>NUCLEOTIDE SEQUENCE</scope>
    <source>
        <strain evidence="3">NI907</strain>
    </source>
</reference>
<dbReference type="InterPro" id="IPR010730">
    <property type="entry name" value="HET"/>
</dbReference>
<reference evidence="3" key="2">
    <citation type="submission" date="2019-10" db="EMBL/GenBank/DDBJ databases">
        <authorList>
            <consortium name="NCBI Genome Project"/>
        </authorList>
    </citation>
    <scope>NUCLEOTIDE SEQUENCE</scope>
    <source>
        <strain evidence="3">NI907</strain>
    </source>
</reference>
<name>A0A6P8B2L8_PYRGI</name>
<dbReference type="Proteomes" id="UP000515153">
    <property type="component" value="Unplaced"/>
</dbReference>
<evidence type="ECO:0000313" key="3">
    <source>
        <dbReference type="RefSeq" id="XP_030981433.1"/>
    </source>
</evidence>
<evidence type="ECO:0000313" key="2">
    <source>
        <dbReference type="Proteomes" id="UP000515153"/>
    </source>
</evidence>